<organism evidence="3 4">
    <name type="scientific">Rhizobium paknamense</name>
    <dbReference type="NCBI Taxonomy" id="1206817"/>
    <lineage>
        <taxon>Bacteria</taxon>
        <taxon>Pseudomonadati</taxon>
        <taxon>Pseudomonadota</taxon>
        <taxon>Alphaproteobacteria</taxon>
        <taxon>Hyphomicrobiales</taxon>
        <taxon>Rhizobiaceae</taxon>
        <taxon>Rhizobium/Agrobacterium group</taxon>
        <taxon>Rhizobium</taxon>
    </lineage>
</organism>
<feature type="transmembrane region" description="Helical" evidence="2">
    <location>
        <begin position="368"/>
        <end position="389"/>
    </location>
</feature>
<keyword evidence="2" id="KW-1133">Transmembrane helix</keyword>
<feature type="compositionally biased region" description="Pro residues" evidence="1">
    <location>
        <begin position="321"/>
        <end position="332"/>
    </location>
</feature>
<feature type="compositionally biased region" description="Low complexity" evidence="1">
    <location>
        <begin position="474"/>
        <end position="493"/>
    </location>
</feature>
<accession>A0ABU0II58</accession>
<evidence type="ECO:0000256" key="1">
    <source>
        <dbReference type="SAM" id="MobiDB-lite"/>
    </source>
</evidence>
<proteinExistence type="predicted"/>
<dbReference type="Proteomes" id="UP001235269">
    <property type="component" value="Unassembled WGS sequence"/>
</dbReference>
<dbReference type="RefSeq" id="WP_307159283.1">
    <property type="nucleotide sequence ID" value="NZ_JAUSWH010000012.1"/>
</dbReference>
<feature type="compositionally biased region" description="Low complexity" evidence="1">
    <location>
        <begin position="405"/>
        <end position="423"/>
    </location>
</feature>
<feature type="compositionally biased region" description="Basic and acidic residues" evidence="1">
    <location>
        <begin position="147"/>
        <end position="174"/>
    </location>
</feature>
<sequence length="684" mass="74401">MADFVAVIRRAVDGLSNNTPEMRVKVYEKARGAVRRQLENMTPRPPEEMLRRQLEKLEAAIVDVESEYAEALPPLDEPAYAPEREAEPYQPPQPDHAEVHDPEPYRPEPHQEPEAYHEPEPHQPEPPAYDHEPEPYHEPPAPVAEPVYHEEPHHHEEPVRWEEATPEPVAHHDAPQQPVEPEPHPAFTPVHDEPPGWGAPLTPPAAAAETARRNSTDAWLDEHLDEVAAHAPRPAQAVSHEAASRPVSIPQATPPAFDEASALNDFDAFVRENAGNRREPPQHTPDDLLHWEKADQQVSFGEVSGEDARKADDPAWISDFTPPPVAEAPAPAPKKTKTTRKPTHSPEEMAAVLAKSGKKTSRSKSRGIMPYVIILVLVLLAAGGGYAAWMNRASLDAMLASFTNRSSSGNSTTTPASTPASTGQQQPANAAAGDGNPRKFTQRLTPDGKEVDEGASTATPATGEGRSVSQQNVAAPAGTPAQAPAQGAAAGTPFVVPENGQKAYLYEERLGQTTPTTIQGYILWSEVKETGDNGRAEPVIQGKLTIPDRSLTALITFKRNTDSSLPASHLLEVVFSTGDKFDGGSIDSVQRVTMKRNEQDRGDPIVAVPAKITDDTFMIAFNDFAEVVARNVDLLRSRDWIDIPVTYRNGRRALITLDKGATGKPIFENVIKEWVALGGTQNGG</sequence>
<feature type="region of interest" description="Disordered" evidence="1">
    <location>
        <begin position="84"/>
        <end position="214"/>
    </location>
</feature>
<feature type="region of interest" description="Disordered" evidence="1">
    <location>
        <begin position="321"/>
        <end position="347"/>
    </location>
</feature>
<evidence type="ECO:0000313" key="4">
    <source>
        <dbReference type="Proteomes" id="UP001235269"/>
    </source>
</evidence>
<dbReference type="EMBL" id="JAUSWH010000012">
    <property type="protein sequence ID" value="MDQ0457100.1"/>
    <property type="molecule type" value="Genomic_DNA"/>
</dbReference>
<keyword evidence="2" id="KW-0812">Transmembrane</keyword>
<feature type="compositionally biased region" description="Basic residues" evidence="1">
    <location>
        <begin position="334"/>
        <end position="343"/>
    </location>
</feature>
<gene>
    <name evidence="3" type="ORF">QO005_003447</name>
</gene>
<keyword evidence="4" id="KW-1185">Reference proteome</keyword>
<name>A0ABU0II58_9HYPH</name>
<protein>
    <recommendedName>
        <fullName evidence="5">Transcriptional regulator</fullName>
    </recommendedName>
</protein>
<keyword evidence="2" id="KW-0472">Membrane</keyword>
<feature type="region of interest" description="Disordered" evidence="1">
    <location>
        <begin position="231"/>
        <end position="257"/>
    </location>
</feature>
<comment type="caution">
    <text evidence="3">The sequence shown here is derived from an EMBL/GenBank/DDBJ whole genome shotgun (WGS) entry which is preliminary data.</text>
</comment>
<reference evidence="3 4" key="1">
    <citation type="submission" date="2023-07" db="EMBL/GenBank/DDBJ databases">
        <title>Genomic Encyclopedia of Type Strains, Phase IV (KMG-IV): sequencing the most valuable type-strain genomes for metagenomic binning, comparative biology and taxonomic classification.</title>
        <authorList>
            <person name="Goeker M."/>
        </authorList>
    </citation>
    <scope>NUCLEOTIDE SEQUENCE [LARGE SCALE GENOMIC DNA]</scope>
    <source>
        <strain evidence="3 4">DSM 100301</strain>
    </source>
</reference>
<feature type="compositionally biased region" description="Low complexity" evidence="1">
    <location>
        <begin position="195"/>
        <end position="209"/>
    </location>
</feature>
<evidence type="ECO:0008006" key="5">
    <source>
        <dbReference type="Google" id="ProtNLM"/>
    </source>
</evidence>
<evidence type="ECO:0000313" key="3">
    <source>
        <dbReference type="EMBL" id="MDQ0457100.1"/>
    </source>
</evidence>
<feature type="compositionally biased region" description="Basic and acidic residues" evidence="1">
    <location>
        <begin position="95"/>
        <end position="137"/>
    </location>
</feature>
<evidence type="ECO:0000256" key="2">
    <source>
        <dbReference type="SAM" id="Phobius"/>
    </source>
</evidence>
<feature type="region of interest" description="Disordered" evidence="1">
    <location>
        <begin position="405"/>
        <end position="493"/>
    </location>
</feature>